<proteinExistence type="predicted"/>
<sequence length="31" mass="3545">MASIEILITLDYSYAILSLHDFLQKTGFRGK</sequence>
<reference evidence="1 2" key="1">
    <citation type="journal article" date="2009" name="BMC Genomics">
        <title>Brucella microti: the genome sequence of an emerging pathogen.</title>
        <authorList>
            <person name="Audic S."/>
            <person name="Lescot M."/>
            <person name="Claverie J.-M."/>
            <person name="Scholz H.C."/>
        </authorList>
    </citation>
    <scope>NUCLEOTIDE SEQUENCE [LARGE SCALE GENOMIC DNA]</scope>
    <source>
        <strain evidence="1 2">CCM 4915</strain>
    </source>
</reference>
<dbReference type="HOGENOM" id="CLU_3395478_0_0_5"/>
<evidence type="ECO:0000313" key="2">
    <source>
        <dbReference type="Proteomes" id="UP000002188"/>
    </source>
</evidence>
<gene>
    <name evidence="1" type="ordered locus">BMI_I772</name>
</gene>
<dbReference type="Proteomes" id="UP000002188">
    <property type="component" value="Chromosome 1"/>
</dbReference>
<dbReference type="EMBL" id="CP001578">
    <property type="protein sequence ID" value="ACU47766.1"/>
    <property type="molecule type" value="Genomic_DNA"/>
</dbReference>
<organism evidence="1 2">
    <name type="scientific">Brucella microti (strain BCCN 7-01 / CAPM 6434 / CCM 4915)</name>
    <dbReference type="NCBI Taxonomy" id="568815"/>
    <lineage>
        <taxon>Bacteria</taxon>
        <taxon>Pseudomonadati</taxon>
        <taxon>Pseudomonadota</taxon>
        <taxon>Alphaproteobacteria</taxon>
        <taxon>Hyphomicrobiales</taxon>
        <taxon>Brucellaceae</taxon>
        <taxon>Brucella/Ochrobactrum group</taxon>
        <taxon>Brucella</taxon>
    </lineage>
</organism>
<dbReference type="KEGG" id="bmr:BMI_I772"/>
<dbReference type="AlphaFoldDB" id="C7LB81"/>
<name>C7LB81_BRUMC</name>
<keyword evidence="2" id="KW-1185">Reference proteome</keyword>
<evidence type="ECO:0000313" key="1">
    <source>
        <dbReference type="EMBL" id="ACU47766.1"/>
    </source>
</evidence>
<protein>
    <submittedName>
        <fullName evidence="1">Uncharacterized protein</fullName>
    </submittedName>
</protein>
<accession>C7LB81</accession>